<feature type="transmembrane region" description="Helical" evidence="6">
    <location>
        <begin position="50"/>
        <end position="71"/>
    </location>
</feature>
<evidence type="ECO:0000256" key="3">
    <source>
        <dbReference type="ARBA" id="ARBA00022692"/>
    </source>
</evidence>
<feature type="transmembrane region" description="Helical" evidence="6">
    <location>
        <begin position="12"/>
        <end position="30"/>
    </location>
</feature>
<name>A0ABW5QJ19_9HYPH</name>
<evidence type="ECO:0000256" key="6">
    <source>
        <dbReference type="SAM" id="Phobius"/>
    </source>
</evidence>
<evidence type="ECO:0000256" key="4">
    <source>
        <dbReference type="ARBA" id="ARBA00022989"/>
    </source>
</evidence>
<dbReference type="RefSeq" id="WP_386832773.1">
    <property type="nucleotide sequence ID" value="NZ_JBHUNP010000001.1"/>
</dbReference>
<evidence type="ECO:0000313" key="8">
    <source>
        <dbReference type="EMBL" id="MFD2647755.1"/>
    </source>
</evidence>
<dbReference type="PANTHER" id="PTHR42709:SF6">
    <property type="entry name" value="UNDECAPRENYL PHOSPHATE TRANSPORTER A"/>
    <property type="match status" value="1"/>
</dbReference>
<dbReference type="Proteomes" id="UP001597521">
    <property type="component" value="Unassembled WGS sequence"/>
</dbReference>
<evidence type="ECO:0000256" key="1">
    <source>
        <dbReference type="ARBA" id="ARBA00004651"/>
    </source>
</evidence>
<dbReference type="InterPro" id="IPR032816">
    <property type="entry name" value="VTT_dom"/>
</dbReference>
<sequence length="202" mass="22058">MSEFIIGFITSWSYFGIFLLMVVENIFPPIPSELIMPFAGYVAANGDLNAFGVLAAGTLGSLVGTSAWYLVARMMGLERFTWLCNKLGRIATISEDDIDKAHHWFERHGGWAVFVGRLIPAVRTLISVPAGLAAMPFGRFLAISAAGTFAWTALLTAAGYLLQAGYHIVEAWVDPVSTGVVILAVVIYLWRFATWKPIKDIG</sequence>
<comment type="subcellular location">
    <subcellularLocation>
        <location evidence="1">Cell membrane</location>
        <topology evidence="1">Multi-pass membrane protein</topology>
    </subcellularLocation>
</comment>
<feature type="domain" description="VTT" evidence="7">
    <location>
        <begin position="30"/>
        <end position="160"/>
    </location>
</feature>
<accession>A0ABW5QJ19</accession>
<keyword evidence="5 6" id="KW-0472">Membrane</keyword>
<comment type="caution">
    <text evidence="8">The sequence shown here is derived from an EMBL/GenBank/DDBJ whole genome shotgun (WGS) entry which is preliminary data.</text>
</comment>
<dbReference type="InterPro" id="IPR051311">
    <property type="entry name" value="DedA_domain"/>
</dbReference>
<protein>
    <submittedName>
        <fullName evidence="8">DedA family protein</fullName>
    </submittedName>
</protein>
<feature type="transmembrane region" description="Helical" evidence="6">
    <location>
        <begin position="168"/>
        <end position="190"/>
    </location>
</feature>
<organism evidence="8 9">
    <name type="scientific">Devosia albogilva</name>
    <dbReference type="NCBI Taxonomy" id="429726"/>
    <lineage>
        <taxon>Bacteria</taxon>
        <taxon>Pseudomonadati</taxon>
        <taxon>Pseudomonadota</taxon>
        <taxon>Alphaproteobacteria</taxon>
        <taxon>Hyphomicrobiales</taxon>
        <taxon>Devosiaceae</taxon>
        <taxon>Devosia</taxon>
    </lineage>
</organism>
<keyword evidence="2" id="KW-1003">Cell membrane</keyword>
<evidence type="ECO:0000313" key="9">
    <source>
        <dbReference type="Proteomes" id="UP001597521"/>
    </source>
</evidence>
<keyword evidence="9" id="KW-1185">Reference proteome</keyword>
<dbReference type="EMBL" id="JBHUNP010000001">
    <property type="protein sequence ID" value="MFD2647755.1"/>
    <property type="molecule type" value="Genomic_DNA"/>
</dbReference>
<keyword evidence="4 6" id="KW-1133">Transmembrane helix</keyword>
<gene>
    <name evidence="8" type="ORF">ACFSX5_08135</name>
</gene>
<proteinExistence type="predicted"/>
<evidence type="ECO:0000256" key="5">
    <source>
        <dbReference type="ARBA" id="ARBA00023136"/>
    </source>
</evidence>
<evidence type="ECO:0000259" key="7">
    <source>
        <dbReference type="Pfam" id="PF09335"/>
    </source>
</evidence>
<keyword evidence="3 6" id="KW-0812">Transmembrane</keyword>
<evidence type="ECO:0000256" key="2">
    <source>
        <dbReference type="ARBA" id="ARBA00022475"/>
    </source>
</evidence>
<dbReference type="PANTHER" id="PTHR42709">
    <property type="entry name" value="ALKALINE PHOSPHATASE LIKE PROTEIN"/>
    <property type="match status" value="1"/>
</dbReference>
<dbReference type="Pfam" id="PF09335">
    <property type="entry name" value="VTT_dom"/>
    <property type="match status" value="1"/>
</dbReference>
<reference evidence="9" key="1">
    <citation type="journal article" date="2019" name="Int. J. Syst. Evol. Microbiol.">
        <title>The Global Catalogue of Microorganisms (GCM) 10K type strain sequencing project: providing services to taxonomists for standard genome sequencing and annotation.</title>
        <authorList>
            <consortium name="The Broad Institute Genomics Platform"/>
            <consortium name="The Broad Institute Genome Sequencing Center for Infectious Disease"/>
            <person name="Wu L."/>
            <person name="Ma J."/>
        </authorList>
    </citation>
    <scope>NUCLEOTIDE SEQUENCE [LARGE SCALE GENOMIC DNA]</scope>
    <source>
        <strain evidence="9">CCM 7427</strain>
    </source>
</reference>
<feature type="transmembrane region" description="Helical" evidence="6">
    <location>
        <begin position="140"/>
        <end position="162"/>
    </location>
</feature>